<proteinExistence type="predicted"/>
<evidence type="ECO:0000313" key="2">
    <source>
        <dbReference type="EMBL" id="KAK8479878.1"/>
    </source>
</evidence>
<name>A0ABR1ZHB6_9ROSI</name>
<keyword evidence="1" id="KW-0812">Transmembrane</keyword>
<gene>
    <name evidence="2" type="ORF">V6N11_063525</name>
</gene>
<sequence>MELEKKKTMVLEYFTNLFLQVACIPVVTMIQFSDSLIHLLMPCDRNRNRSFLLVVTTCGIVRKSYCLIAAAAATAAAHTIRQSNRRQFSHLFTAEE</sequence>
<comment type="caution">
    <text evidence="2">The sequence shown here is derived from an EMBL/GenBank/DDBJ whole genome shotgun (WGS) entry which is preliminary data.</text>
</comment>
<evidence type="ECO:0000256" key="1">
    <source>
        <dbReference type="SAM" id="Phobius"/>
    </source>
</evidence>
<keyword evidence="3" id="KW-1185">Reference proteome</keyword>
<organism evidence="2 3">
    <name type="scientific">Hibiscus sabdariffa</name>
    <name type="common">roselle</name>
    <dbReference type="NCBI Taxonomy" id="183260"/>
    <lineage>
        <taxon>Eukaryota</taxon>
        <taxon>Viridiplantae</taxon>
        <taxon>Streptophyta</taxon>
        <taxon>Embryophyta</taxon>
        <taxon>Tracheophyta</taxon>
        <taxon>Spermatophyta</taxon>
        <taxon>Magnoliopsida</taxon>
        <taxon>eudicotyledons</taxon>
        <taxon>Gunneridae</taxon>
        <taxon>Pentapetalae</taxon>
        <taxon>rosids</taxon>
        <taxon>malvids</taxon>
        <taxon>Malvales</taxon>
        <taxon>Malvaceae</taxon>
        <taxon>Malvoideae</taxon>
        <taxon>Hibiscus</taxon>
    </lineage>
</organism>
<accession>A0ABR1ZHB6</accession>
<dbReference type="EMBL" id="JBBPBN010001103">
    <property type="protein sequence ID" value="KAK8479878.1"/>
    <property type="molecule type" value="Genomic_DNA"/>
</dbReference>
<keyword evidence="1" id="KW-1133">Transmembrane helix</keyword>
<protein>
    <submittedName>
        <fullName evidence="2">Uncharacterized protein</fullName>
    </submittedName>
</protein>
<evidence type="ECO:0000313" key="3">
    <source>
        <dbReference type="Proteomes" id="UP001396334"/>
    </source>
</evidence>
<feature type="transmembrane region" description="Helical" evidence="1">
    <location>
        <begin position="12"/>
        <end position="32"/>
    </location>
</feature>
<keyword evidence="1" id="KW-0472">Membrane</keyword>
<reference evidence="2 3" key="1">
    <citation type="journal article" date="2024" name="G3 (Bethesda)">
        <title>Genome assembly of Hibiscus sabdariffa L. provides insights into metabolisms of medicinal natural products.</title>
        <authorList>
            <person name="Kim T."/>
        </authorList>
    </citation>
    <scope>NUCLEOTIDE SEQUENCE [LARGE SCALE GENOMIC DNA]</scope>
    <source>
        <strain evidence="2">TK-2024</strain>
        <tissue evidence="2">Old leaves</tissue>
    </source>
</reference>
<dbReference type="Proteomes" id="UP001396334">
    <property type="component" value="Unassembled WGS sequence"/>
</dbReference>